<name>A0A7V3YM32_9BACT</name>
<reference evidence="1" key="1">
    <citation type="journal article" date="2020" name="mSystems">
        <title>Genome- and Community-Level Interaction Insights into Carbon Utilization and Element Cycling Functions of Hydrothermarchaeota in Hydrothermal Sediment.</title>
        <authorList>
            <person name="Zhou Z."/>
            <person name="Liu Y."/>
            <person name="Xu W."/>
            <person name="Pan J."/>
            <person name="Luo Z.H."/>
            <person name="Li M."/>
        </authorList>
    </citation>
    <scope>NUCLEOTIDE SEQUENCE [LARGE SCALE GENOMIC DNA]</scope>
    <source>
        <strain evidence="1">SpSt-716</strain>
    </source>
</reference>
<gene>
    <name evidence="1" type="ORF">ENU96_05925</name>
</gene>
<dbReference type="Pfam" id="PF21699">
    <property type="entry name" value="TM1266-like"/>
    <property type="match status" value="1"/>
</dbReference>
<organism evidence="1">
    <name type="scientific">Candidatus Caldatribacterium californiense</name>
    <dbReference type="NCBI Taxonomy" id="1454726"/>
    <lineage>
        <taxon>Bacteria</taxon>
        <taxon>Pseudomonadati</taxon>
        <taxon>Atribacterota</taxon>
        <taxon>Atribacteria</taxon>
        <taxon>Atribacterales</taxon>
        <taxon>Candidatus Caldatribacteriaceae</taxon>
        <taxon>Candidatus Caldatribacterium</taxon>
    </lineage>
</organism>
<dbReference type="NCBIfam" id="TIGR03959">
    <property type="entry name" value="hyd_TM1266"/>
    <property type="match status" value="1"/>
</dbReference>
<proteinExistence type="predicted"/>
<dbReference type="InterPro" id="IPR045865">
    <property type="entry name" value="ACT-like_dom_sf"/>
</dbReference>
<dbReference type="EMBL" id="DTEN01000231">
    <property type="protein sequence ID" value="HGI75193.1"/>
    <property type="molecule type" value="Genomic_DNA"/>
</dbReference>
<dbReference type="Gene3D" id="3.30.70.1150">
    <property type="entry name" value="ACT-like. Chain A, domain 2"/>
    <property type="match status" value="1"/>
</dbReference>
<accession>A0A7V3YM32</accession>
<dbReference type="SUPFAM" id="SSF55021">
    <property type="entry name" value="ACT-like"/>
    <property type="match status" value="1"/>
</dbReference>
<sequence>MCPSPGEKKSRVGVIGIIVTDREKQAERVNEILGEFGDVIVGRMGIPYRERNISVIALIVDGDTDTLGALTGRLGSIPGVQVKSALVSTG</sequence>
<dbReference type="InterPro" id="IPR023860">
    <property type="entry name" value="FeFe-hyd_TM1266"/>
</dbReference>
<dbReference type="AlphaFoldDB" id="A0A7V3YM32"/>
<evidence type="ECO:0000313" key="1">
    <source>
        <dbReference type="EMBL" id="HGI75193.1"/>
    </source>
</evidence>
<comment type="caution">
    <text evidence="1">The sequence shown here is derived from an EMBL/GenBank/DDBJ whole genome shotgun (WGS) entry which is preliminary data.</text>
</comment>
<dbReference type="InterPro" id="IPR027271">
    <property type="entry name" value="Acetolactate_synth/TF_NikR_C"/>
</dbReference>
<protein>
    <submittedName>
        <fullName evidence="1">CopG family transcriptional regulator</fullName>
    </submittedName>
</protein>